<accession>A0A1H6HU95</accession>
<feature type="domain" description="DUF7344" evidence="1">
    <location>
        <begin position="41"/>
        <end position="119"/>
    </location>
</feature>
<proteinExistence type="predicted"/>
<organism evidence="2 3">
    <name type="scientific">Halopenitus malekzadehii</name>
    <dbReference type="NCBI Taxonomy" id="1267564"/>
    <lineage>
        <taxon>Archaea</taxon>
        <taxon>Methanobacteriati</taxon>
        <taxon>Methanobacteriota</taxon>
        <taxon>Stenosarchaea group</taxon>
        <taxon>Halobacteria</taxon>
        <taxon>Halobacteriales</taxon>
        <taxon>Haloferacaceae</taxon>
        <taxon>Halopenitus</taxon>
    </lineage>
</organism>
<protein>
    <recommendedName>
        <fullName evidence="1">DUF7344 domain-containing protein</fullName>
    </recommendedName>
</protein>
<dbReference type="EMBL" id="FNWU01000001">
    <property type="protein sequence ID" value="SEH39643.1"/>
    <property type="molecule type" value="Genomic_DNA"/>
</dbReference>
<dbReference type="OrthoDB" id="331021at2157"/>
<evidence type="ECO:0000313" key="2">
    <source>
        <dbReference type="EMBL" id="SEH39643.1"/>
    </source>
</evidence>
<gene>
    <name evidence="2" type="ORF">SAMN05192561_101529</name>
</gene>
<dbReference type="InterPro" id="IPR055768">
    <property type="entry name" value="DUF7344"/>
</dbReference>
<reference evidence="2 3" key="1">
    <citation type="submission" date="2016-10" db="EMBL/GenBank/DDBJ databases">
        <authorList>
            <person name="de Groot N.N."/>
        </authorList>
    </citation>
    <scope>NUCLEOTIDE SEQUENCE [LARGE SCALE GENOMIC DNA]</scope>
    <source>
        <strain evidence="2 3">IBRC-M10418</strain>
    </source>
</reference>
<dbReference type="Pfam" id="PF24035">
    <property type="entry name" value="DUF7344"/>
    <property type="match status" value="1"/>
</dbReference>
<keyword evidence="3" id="KW-1185">Reference proteome</keyword>
<evidence type="ECO:0000313" key="3">
    <source>
        <dbReference type="Proteomes" id="UP000199215"/>
    </source>
</evidence>
<sequence>MDLPSPSSILTTLRSSIRSRVGPSLPGGGQGDDRLTQDDVYDVLSNKRRRYAIHYLKQVDERVDVRDLAEQVAAWENDKPVEALTAQERKRVYISLYQGHLSSMDDRGLVAYDEDRGTVALRDAVRNADIHLEVVDPRDIPWGQFYLGLSVANALLIGLAWLDVGLFTEVGDLQIAAVTVASVAVSATVQTFRDDRIRLGDAGPPPELRST</sequence>
<dbReference type="RefSeq" id="WP_092813888.1">
    <property type="nucleotide sequence ID" value="NZ_FNWU01000001.1"/>
</dbReference>
<dbReference type="Proteomes" id="UP000199215">
    <property type="component" value="Unassembled WGS sequence"/>
</dbReference>
<dbReference type="AlphaFoldDB" id="A0A1H6HU95"/>
<evidence type="ECO:0000259" key="1">
    <source>
        <dbReference type="Pfam" id="PF24035"/>
    </source>
</evidence>
<name>A0A1H6HU95_9EURY</name>